<keyword evidence="2" id="KW-1185">Reference proteome</keyword>
<dbReference type="Proteomes" id="UP001292079">
    <property type="component" value="Unassembled WGS sequence"/>
</dbReference>
<reference evidence="1" key="1">
    <citation type="submission" date="2022-04" db="EMBL/GenBank/DDBJ databases">
        <authorList>
            <person name="Xu L."/>
            <person name="Lv Z."/>
        </authorList>
    </citation>
    <scope>NUCLEOTIDE SEQUENCE</scope>
    <source>
        <strain evidence="1">LV_2022a</strain>
    </source>
</reference>
<reference evidence="1" key="2">
    <citation type="journal article" date="2023" name="Infect Dis Poverty">
        <title>Chromosome-scale genome of the human blood fluke Schistosoma mekongi and its implications for public health.</title>
        <authorList>
            <person name="Zhou M."/>
            <person name="Xu L."/>
            <person name="Xu D."/>
            <person name="Chen W."/>
            <person name="Khan J."/>
            <person name="Hu Y."/>
            <person name="Huang H."/>
            <person name="Wei H."/>
            <person name="Zhang Y."/>
            <person name="Chusongsang P."/>
            <person name="Tanasarnprasert K."/>
            <person name="Hu X."/>
            <person name="Limpanont Y."/>
            <person name="Lv Z."/>
        </authorList>
    </citation>
    <scope>NUCLEOTIDE SEQUENCE</scope>
    <source>
        <strain evidence="1">LV_2022a</strain>
    </source>
</reference>
<name>A0AAE2D5V8_SCHME</name>
<dbReference type="AlphaFoldDB" id="A0AAE2D5V8"/>
<evidence type="ECO:0000313" key="2">
    <source>
        <dbReference type="Proteomes" id="UP001292079"/>
    </source>
</evidence>
<protein>
    <submittedName>
        <fullName evidence="1">Uncharacterized protein</fullName>
    </submittedName>
</protein>
<sequence length="121" mass="13951">MMKDIHTPSGACTQVRISLPPTFETVKSRKRLFKLCILLQQPSPIWKEFTITNVQFFDEYPDNLNQEIAELSEVSHTYQMDDIQNALGTLCTLMEFKQATQNPDINETDISYLADARFETT</sequence>
<gene>
    <name evidence="1" type="ORF">MN116_003582</name>
</gene>
<dbReference type="EMBL" id="JALJAT010000002">
    <property type="protein sequence ID" value="KAK4472317.1"/>
    <property type="molecule type" value="Genomic_DNA"/>
</dbReference>
<accession>A0AAE2D5V8</accession>
<organism evidence="1 2">
    <name type="scientific">Schistosoma mekongi</name>
    <name type="common">Parasitic worm</name>
    <dbReference type="NCBI Taxonomy" id="38744"/>
    <lineage>
        <taxon>Eukaryota</taxon>
        <taxon>Metazoa</taxon>
        <taxon>Spiralia</taxon>
        <taxon>Lophotrochozoa</taxon>
        <taxon>Platyhelminthes</taxon>
        <taxon>Trematoda</taxon>
        <taxon>Digenea</taxon>
        <taxon>Strigeidida</taxon>
        <taxon>Schistosomatoidea</taxon>
        <taxon>Schistosomatidae</taxon>
        <taxon>Schistosoma</taxon>
    </lineage>
</organism>
<comment type="caution">
    <text evidence="1">The sequence shown here is derived from an EMBL/GenBank/DDBJ whole genome shotgun (WGS) entry which is preliminary data.</text>
</comment>
<evidence type="ECO:0000313" key="1">
    <source>
        <dbReference type="EMBL" id="KAK4472317.1"/>
    </source>
</evidence>
<proteinExistence type="predicted"/>